<accession>Q0B306</accession>
<dbReference type="SUPFAM" id="SSF51735">
    <property type="entry name" value="NAD(P)-binding Rossmann-fold domains"/>
    <property type="match status" value="2"/>
</dbReference>
<dbReference type="GO" id="GO:0004312">
    <property type="term" value="F:fatty acid synthase activity"/>
    <property type="evidence" value="ECO:0007669"/>
    <property type="project" value="TreeGrafter"/>
</dbReference>
<evidence type="ECO:0000256" key="2">
    <source>
        <dbReference type="ARBA" id="ARBA00022553"/>
    </source>
</evidence>
<proteinExistence type="predicted"/>
<organism evidence="10 11">
    <name type="scientific">Burkholderia ambifaria (strain ATCC BAA-244 / DSM 16087 / CCUG 44356 / LMG 19182 / AMMD)</name>
    <name type="common">Burkholderia cepacia (strain AMMD)</name>
    <dbReference type="NCBI Taxonomy" id="339670"/>
    <lineage>
        <taxon>Bacteria</taxon>
        <taxon>Pseudomonadati</taxon>
        <taxon>Pseudomonadota</taxon>
        <taxon>Betaproteobacteria</taxon>
        <taxon>Burkholderiales</taxon>
        <taxon>Burkholderiaceae</taxon>
        <taxon>Burkholderia</taxon>
        <taxon>Burkholderia cepacia complex</taxon>
    </lineage>
</organism>
<dbReference type="Pfam" id="PF00550">
    <property type="entry name" value="PP-binding"/>
    <property type="match status" value="1"/>
</dbReference>
<dbReference type="Pfam" id="PF21089">
    <property type="entry name" value="PKS_DH_N"/>
    <property type="match status" value="1"/>
</dbReference>
<dbReference type="CDD" id="cd02440">
    <property type="entry name" value="AdoMet_MTases"/>
    <property type="match status" value="1"/>
</dbReference>
<dbReference type="Gene3D" id="3.40.50.720">
    <property type="entry name" value="NAD(P)-binding Rossmann-like Domain"/>
    <property type="match status" value="1"/>
</dbReference>
<dbReference type="GO" id="GO:0004315">
    <property type="term" value="F:3-oxoacyl-[acyl-carrier-protein] synthase activity"/>
    <property type="evidence" value="ECO:0007669"/>
    <property type="project" value="InterPro"/>
</dbReference>
<evidence type="ECO:0000256" key="3">
    <source>
        <dbReference type="ARBA" id="ARBA00022679"/>
    </source>
</evidence>
<dbReference type="eggNOG" id="COG3321">
    <property type="taxonomic scope" value="Bacteria"/>
</dbReference>
<dbReference type="InterPro" id="IPR009081">
    <property type="entry name" value="PP-bd_ACP"/>
</dbReference>
<dbReference type="CDD" id="cd00833">
    <property type="entry name" value="PKS"/>
    <property type="match status" value="1"/>
</dbReference>
<evidence type="ECO:0000259" key="7">
    <source>
        <dbReference type="PROSITE" id="PS50075"/>
    </source>
</evidence>
<dbReference type="GeneID" id="93089474"/>
<comment type="function">
    <text evidence="5">Involved in production of the polyketide antibiotic thailandamide.</text>
</comment>
<dbReference type="InterPro" id="IPR032821">
    <property type="entry name" value="PKS_assoc"/>
</dbReference>
<dbReference type="PANTHER" id="PTHR43775">
    <property type="entry name" value="FATTY ACID SYNTHASE"/>
    <property type="match status" value="1"/>
</dbReference>
<dbReference type="InterPro" id="IPR049551">
    <property type="entry name" value="PKS_DH_C"/>
</dbReference>
<evidence type="ECO:0000256" key="4">
    <source>
        <dbReference type="ARBA" id="ARBA00023268"/>
    </source>
</evidence>
<evidence type="ECO:0000259" key="8">
    <source>
        <dbReference type="PROSITE" id="PS52004"/>
    </source>
</evidence>
<dbReference type="GO" id="GO:0031177">
    <property type="term" value="F:phosphopantetheine binding"/>
    <property type="evidence" value="ECO:0007669"/>
    <property type="project" value="InterPro"/>
</dbReference>
<evidence type="ECO:0000256" key="1">
    <source>
        <dbReference type="ARBA" id="ARBA00022450"/>
    </source>
</evidence>
<dbReference type="SUPFAM" id="SSF53335">
    <property type="entry name" value="S-adenosyl-L-methionine-dependent methyltransferases"/>
    <property type="match status" value="1"/>
</dbReference>
<dbReference type="InterPro" id="IPR036291">
    <property type="entry name" value="NAD(P)-bd_dom_sf"/>
</dbReference>
<dbReference type="InterPro" id="IPR014030">
    <property type="entry name" value="Ketoacyl_synth_N"/>
</dbReference>
<dbReference type="Gene3D" id="1.10.1200.10">
    <property type="entry name" value="ACP-like"/>
    <property type="match status" value="1"/>
</dbReference>
<dbReference type="PATRIC" id="fig|339670.21.peg.6880"/>
<dbReference type="InterPro" id="IPR016039">
    <property type="entry name" value="Thiolase-like"/>
</dbReference>
<evidence type="ECO:0000259" key="9">
    <source>
        <dbReference type="PROSITE" id="PS52019"/>
    </source>
</evidence>
<dbReference type="Pfam" id="PF16197">
    <property type="entry name" value="KAsynt_C_assoc"/>
    <property type="match status" value="1"/>
</dbReference>
<feature type="domain" description="Carrier" evidence="7">
    <location>
        <begin position="1866"/>
        <end position="1941"/>
    </location>
</feature>
<protein>
    <submittedName>
        <fullName evidence="10">Beta-ketoacyl synthase</fullName>
    </submittedName>
</protein>
<dbReference type="Gene3D" id="3.40.50.150">
    <property type="entry name" value="Vaccinia Virus protein VP39"/>
    <property type="match status" value="1"/>
</dbReference>
<dbReference type="GO" id="GO:0006633">
    <property type="term" value="P:fatty acid biosynthetic process"/>
    <property type="evidence" value="ECO:0007669"/>
    <property type="project" value="InterPro"/>
</dbReference>
<dbReference type="SUPFAM" id="SSF47336">
    <property type="entry name" value="ACP-like"/>
    <property type="match status" value="1"/>
</dbReference>
<dbReference type="InterPro" id="IPR049552">
    <property type="entry name" value="PKS_DH_N"/>
</dbReference>
<feature type="region of interest" description="N-terminal hotdog fold" evidence="6">
    <location>
        <begin position="750"/>
        <end position="872"/>
    </location>
</feature>
<dbReference type="InterPro" id="IPR050091">
    <property type="entry name" value="PKS_NRPS_Biosynth_Enz"/>
</dbReference>
<dbReference type="InterPro" id="IPR042104">
    <property type="entry name" value="PKS_dehydratase_sf"/>
</dbReference>
<feature type="domain" description="Ketosynthase family 3 (KS3)" evidence="8">
    <location>
        <begin position="33"/>
        <end position="459"/>
    </location>
</feature>
<dbReference type="InterPro" id="IPR049900">
    <property type="entry name" value="PKS_mFAS_DH"/>
</dbReference>
<dbReference type="InterPro" id="IPR036736">
    <property type="entry name" value="ACP-like_sf"/>
</dbReference>
<dbReference type="CDD" id="cd05274">
    <property type="entry name" value="KR_FAS_SDR_x"/>
    <property type="match status" value="1"/>
</dbReference>
<evidence type="ECO:0000256" key="5">
    <source>
        <dbReference type="ARBA" id="ARBA00054155"/>
    </source>
</evidence>
<feature type="region of interest" description="C-terminal hotdog fold" evidence="6">
    <location>
        <begin position="892"/>
        <end position="1033"/>
    </location>
</feature>
<dbReference type="GO" id="GO:0071770">
    <property type="term" value="P:DIM/DIP cell wall layer assembly"/>
    <property type="evidence" value="ECO:0007669"/>
    <property type="project" value="TreeGrafter"/>
</dbReference>
<dbReference type="SMART" id="SM00825">
    <property type="entry name" value="PKS_KS"/>
    <property type="match status" value="1"/>
</dbReference>
<reference evidence="10" key="1">
    <citation type="submission" date="2006-08" db="EMBL/GenBank/DDBJ databases">
        <title>Complete sequence of Chromosome 3 of Burkholderia cepacia AMMD.</title>
        <authorList>
            <consortium name="US DOE Joint Genome Institute"/>
            <person name="Copeland A."/>
            <person name="Lucas S."/>
            <person name="Lapidus A."/>
            <person name="Barry K."/>
            <person name="Detter J.C."/>
            <person name="Glavina del Rio T."/>
            <person name="Hammon N."/>
            <person name="Israni S."/>
            <person name="Pitluck S."/>
            <person name="Bruce D."/>
            <person name="Chain P."/>
            <person name="Malfatti S."/>
            <person name="Shin M."/>
            <person name="Vergez L."/>
            <person name="Schmutz J."/>
            <person name="Larimer F."/>
            <person name="Land M."/>
            <person name="Hauser L."/>
            <person name="Kyrpides N."/>
            <person name="Kim E."/>
            <person name="Parke J."/>
            <person name="Coenye T."/>
            <person name="Konstantinidis K."/>
            <person name="Ramette A."/>
            <person name="Tiedje J."/>
            <person name="Richardson P."/>
        </authorList>
    </citation>
    <scope>NUCLEOTIDE SEQUENCE</scope>
    <source>
        <strain evidence="10">AMMD</strain>
    </source>
</reference>
<dbReference type="GO" id="GO:0005737">
    <property type="term" value="C:cytoplasm"/>
    <property type="evidence" value="ECO:0007669"/>
    <property type="project" value="TreeGrafter"/>
</dbReference>
<keyword evidence="1" id="KW-0596">Phosphopantetheine</keyword>
<evidence type="ECO:0000313" key="11">
    <source>
        <dbReference type="Proteomes" id="UP000000662"/>
    </source>
</evidence>
<dbReference type="Pfam" id="PF14765">
    <property type="entry name" value="PS-DH"/>
    <property type="match status" value="1"/>
</dbReference>
<keyword evidence="3" id="KW-0808">Transferase</keyword>
<dbReference type="GO" id="GO:0005886">
    <property type="term" value="C:plasma membrane"/>
    <property type="evidence" value="ECO:0007669"/>
    <property type="project" value="TreeGrafter"/>
</dbReference>
<evidence type="ECO:0000256" key="6">
    <source>
        <dbReference type="PROSITE-ProRule" id="PRU01363"/>
    </source>
</evidence>
<feature type="active site" description="Proton acceptor; for dehydratase activity" evidence="6">
    <location>
        <position position="781"/>
    </location>
</feature>
<dbReference type="InterPro" id="IPR020806">
    <property type="entry name" value="PKS_PP-bd"/>
</dbReference>
<dbReference type="FunFam" id="3.40.47.10:FF:000019">
    <property type="entry name" value="Polyketide synthase type I"/>
    <property type="match status" value="1"/>
</dbReference>
<dbReference type="InterPro" id="IPR014031">
    <property type="entry name" value="Ketoacyl_synth_C"/>
</dbReference>
<dbReference type="Pfam" id="PF00109">
    <property type="entry name" value="ketoacyl-synt"/>
    <property type="match status" value="1"/>
</dbReference>
<dbReference type="RefSeq" id="WP_011660810.1">
    <property type="nucleotide sequence ID" value="NC_008392.1"/>
</dbReference>
<dbReference type="InterPro" id="IPR057326">
    <property type="entry name" value="KR_dom"/>
</dbReference>
<keyword evidence="4" id="KW-0511">Multifunctional enzyme</keyword>
<dbReference type="Pfam" id="PF08659">
    <property type="entry name" value="KR"/>
    <property type="match status" value="1"/>
</dbReference>
<dbReference type="PROSITE" id="PS52004">
    <property type="entry name" value="KS3_2"/>
    <property type="match status" value="1"/>
</dbReference>
<dbReference type="InterPro" id="IPR020807">
    <property type="entry name" value="PKS_DH"/>
</dbReference>
<dbReference type="InterPro" id="IPR013968">
    <property type="entry name" value="PKS_KR"/>
</dbReference>
<feature type="active site" description="Proton donor; for dehydratase activity" evidence="6">
    <location>
        <position position="952"/>
    </location>
</feature>
<dbReference type="Gene3D" id="3.30.70.3290">
    <property type="match status" value="1"/>
</dbReference>
<dbReference type="SUPFAM" id="SSF53901">
    <property type="entry name" value="Thiolase-like"/>
    <property type="match status" value="1"/>
</dbReference>
<dbReference type="PANTHER" id="PTHR43775:SF37">
    <property type="entry name" value="SI:DKEY-61P9.11"/>
    <property type="match status" value="1"/>
</dbReference>
<dbReference type="KEGG" id="bam:Bamb_5922"/>
<dbReference type="EMBL" id="CP000442">
    <property type="protein sequence ID" value="ABI91467.1"/>
    <property type="molecule type" value="Genomic_DNA"/>
</dbReference>
<dbReference type="InterPro" id="IPR013217">
    <property type="entry name" value="Methyltransf_12"/>
</dbReference>
<dbReference type="Gene3D" id="3.10.129.110">
    <property type="entry name" value="Polyketide synthase dehydratase"/>
    <property type="match status" value="1"/>
</dbReference>
<dbReference type="PROSITE" id="PS00606">
    <property type="entry name" value="KS3_1"/>
    <property type="match status" value="1"/>
</dbReference>
<feature type="domain" description="PKS/mFAS DH" evidence="9">
    <location>
        <begin position="750"/>
        <end position="1033"/>
    </location>
</feature>
<dbReference type="Proteomes" id="UP000000662">
    <property type="component" value="Chromosome 3"/>
</dbReference>
<gene>
    <name evidence="10" type="ordered locus">Bamb_5922</name>
</gene>
<dbReference type="PROSITE" id="PS52019">
    <property type="entry name" value="PKS_MFAS_DH"/>
    <property type="match status" value="1"/>
</dbReference>
<dbReference type="InterPro" id="IPR020841">
    <property type="entry name" value="PKS_Beta-ketoAc_synthase_dom"/>
</dbReference>
<dbReference type="SMART" id="SM00826">
    <property type="entry name" value="PKS_DH"/>
    <property type="match status" value="1"/>
</dbReference>
<dbReference type="Pfam" id="PF02801">
    <property type="entry name" value="Ketoacyl-synt_C"/>
    <property type="match status" value="1"/>
</dbReference>
<dbReference type="PROSITE" id="PS50075">
    <property type="entry name" value="CARRIER"/>
    <property type="match status" value="1"/>
</dbReference>
<evidence type="ECO:0000313" key="10">
    <source>
        <dbReference type="EMBL" id="ABI91467.1"/>
    </source>
</evidence>
<keyword evidence="11" id="KW-1185">Reference proteome</keyword>
<sequence length="2021" mass="213648">MTDMDKDLLLQSIQTIRELKTRLAQAEQGHHEAVAVAVVGVSLRFPGGVTDLDSYWALLREGRSGVIEVEPERWSNRQFVDPDYAAAGKLVTPYAGLLEHIYDFDAEFFGLSALEAENLDPQQRLLLEQSWLALEDAGYDIGRLRGSDTGVVVGIGSQDYGMALLADPAHANPYVASGNSLSMAAGRLSYFFDFSGPSLSIDTACSSSLVAVHEACRRLQLGECGLALAAGVNAMLTPHAGINFSRARMLSTERDCHTFDARAKGYVRGEGCAVLVLKRLADAQADGDRIHAVIRGVAINHDGHSSGLTVPNGSAQRAVIRAALRRAGVAPAEVDYAEAHGTGTRLGDPIEAHAIADVYGEAREAGRPLVIGAVKANLGHLEAAAGLAGLIKAMLVVRHGEAPPQPGFETLNPAIGWDTAKFKVVRQPTPLRPADGRPWLAGVSSFGFSGTNAHAIVAAAPLAAEEGEPAAEPPGGLHVLALSAKTPEALGRHVEEVAAYLAGKPAAELAAIAQTSTCRRVALGERIAVTGRDGAELAARLRRALAERAPRRAPGRIVLYLSSADLPAGTADPAALAALHRGWLARCAGFGLFPDRVVLRGIAPAFVRAWLWQHAEPTGLAYLDETAGDALRGFSTSETAAGEVIAAEAAAAELFEDAEVLALGAPPFALPASSSTRWLRLDDEAALRTTLAALFTAGIEIDWTPLDARRHRVVRDFPRRPFARRSFRSPRIDAALAGADAPRESESAIHPLVRDRLAQPDGRVSCRLRTATAWLDFIDGHRVQGHRLLPASLLLELMRTAAADARGAAVTLSDARFRRPFDLDAAACDYLVQVDAPGEGARVALWGRPADDAAAPWVEHASAACRLAETTDAQDAPPAEVEAEGRDWPAEGWHELDVGALYARHQAGDIVLGEDFRCLAALRVRGARSEAEVGPPRGASHDATQRAALLIDACLQASAATREVDDGLFLLAGVGEVVLPPAVALPERLRVRLVREACDEGYRFTIMLADAEGAPVGRLREVLFRRVQGAQRAAPFHETGWEAVEWPARAAAPMHAALPAPDALDGLEASATWAARFGLDSYDAYRGQIEQACAGIVADTLADLGHEGADMEAADVAPAQQRLFAHLLAVRARGDAVALAAGAARLDGVAAAFPQFHGETEFLRRCAAALPEVLRGRRNPLEVLFGGSAFDGSEAVYVDSPIARVLNGQLAQWAARLAAQRPLRIVEIGAGTGGTSRTVLDALRGLPVARYCYTDVSPLFLERARPRFGEEGFIDYRLLDIEQPIADQGFTAGEFDLVIAANVLHATRSIADTLRQVRELLAPGGYLLLRECTAQRLSADLSFGMTEGWWRFEDHALRADYPVLSVAQWERQLALAGFEHTLGLPPSEASAEALIVAQASAVDRAEHWLVVHDGQGVGCVAQLAHERIACRELSWAEALEADPARESYQHIVCFADAGERDNADPVAAATAQYEAMIALCRRWLGPEAAPGARLWCVTRQAERAVDADRVDGLGQSVAAGVLKCAALEFPGRVAGLVDLEAEPADFASLIAHWREPGELRCFALRGGRPHVPRLRPLDAGALGASSLAGGAAFDGTVLITGGFGGIGLALADTLAARVETLVLVGRQVGGPEREAQLAALRERGARVIALAADLADEAQVAALFARLVAEGVAVSHLIHAAGVGGSLALAASGRGELREVVDAKLAGTWHLHRHAGPSLKSFTVLSTMLALWGAREKAHYTLANHFAERVVEWRRARGLPASIVHLGPIDGGMLDAAGKAAAARVGVRSFTLRELAGWLAAPLPRAGIALLDIDWARFRPIYRHGWLDALFAELGTPADGGAAGAKAADGAAAFRRAYAAAGYRESMLDELLHALLREVLGLSGNFAAYAGTGFHDLGMDSLLTLSFAEKLGARVGLPVSSVDVFDNANPARLRGWLAARLKALYAAAPAAAGSTGNAGATGATSAFSAADATHPDATDAPPPAGPLAATVSPTASDAAGDAVTDEIERELQTMQALLEDR</sequence>
<keyword evidence="2" id="KW-0597">Phosphoprotein</keyword>
<dbReference type="SMART" id="SM00823">
    <property type="entry name" value="PKS_PP"/>
    <property type="match status" value="1"/>
</dbReference>
<dbReference type="InterPro" id="IPR029063">
    <property type="entry name" value="SAM-dependent_MTases_sf"/>
</dbReference>
<dbReference type="Gene3D" id="3.40.47.10">
    <property type="match status" value="1"/>
</dbReference>
<name>Q0B306_BURCM</name>
<dbReference type="Pfam" id="PF08242">
    <property type="entry name" value="Methyltransf_12"/>
    <property type="match status" value="1"/>
</dbReference>
<dbReference type="InterPro" id="IPR018201">
    <property type="entry name" value="Ketoacyl_synth_AS"/>
</dbReference>
<dbReference type="SMART" id="SM00822">
    <property type="entry name" value="PKS_KR"/>
    <property type="match status" value="1"/>
</dbReference>